<organism evidence="2 3">
    <name type="scientific">Furfurilactobacillus rossiae</name>
    <dbReference type="NCBI Taxonomy" id="231049"/>
    <lineage>
        <taxon>Bacteria</taxon>
        <taxon>Bacillati</taxon>
        <taxon>Bacillota</taxon>
        <taxon>Bacilli</taxon>
        <taxon>Lactobacillales</taxon>
        <taxon>Lactobacillaceae</taxon>
        <taxon>Furfurilactobacillus</taxon>
    </lineage>
</organism>
<reference evidence="2 3" key="1">
    <citation type="journal article" date="2019" name="Appl. Environ. Microbiol.">
        <title>Genetic determinants of hydroxycinnamic acid metabolism in heterofermentative lactobacilli.</title>
        <authorList>
            <person name="Gaur G."/>
            <person name="Oh J.H."/>
            <person name="Filannino P."/>
            <person name="Gobbetti M."/>
            <person name="van Pijkeren J.P."/>
            <person name="Ganzle M.G."/>
        </authorList>
    </citation>
    <scope>NUCLEOTIDE SEQUENCE [LARGE SCALE GENOMIC DNA]</scope>
    <source>
        <strain evidence="2 3">FUA3583</strain>
    </source>
</reference>
<gene>
    <name evidence="2" type="ORF">GB992_00745</name>
</gene>
<evidence type="ECO:0000256" key="1">
    <source>
        <dbReference type="SAM" id="MobiDB-lite"/>
    </source>
</evidence>
<proteinExistence type="predicted"/>
<evidence type="ECO:0000313" key="3">
    <source>
        <dbReference type="Proteomes" id="UP000480570"/>
    </source>
</evidence>
<comment type="caution">
    <text evidence="2">The sequence shown here is derived from an EMBL/GenBank/DDBJ whole genome shotgun (WGS) entry which is preliminary data.</text>
</comment>
<name>A0A7C9IXR7_9LACO</name>
<sequence length="146" mass="17367">MNADKYHQYMRDTESQLKQSAAGRKQLANRAKHYDDTKRPEYEQLSNGSIFYHSQQWKTVSRFVKTRDMYCSAITGTVLKDTDVIVDHIVPMRLMDSQHKLDADNLWLLSRAQHNRKTHIEQSMSDNQLKHLPKAWWIKVLKEREH</sequence>
<dbReference type="EMBL" id="WEZT01000002">
    <property type="protein sequence ID" value="MYV04438.1"/>
    <property type="molecule type" value="Genomic_DNA"/>
</dbReference>
<accession>A0A7C9IXR7</accession>
<protein>
    <submittedName>
        <fullName evidence="2">HNH endonuclease</fullName>
    </submittedName>
</protein>
<feature type="region of interest" description="Disordered" evidence="1">
    <location>
        <begin position="1"/>
        <end position="22"/>
    </location>
</feature>
<dbReference type="GO" id="GO:0004519">
    <property type="term" value="F:endonuclease activity"/>
    <property type="evidence" value="ECO:0007669"/>
    <property type="project" value="UniProtKB-KW"/>
</dbReference>
<feature type="compositionally biased region" description="Basic and acidic residues" evidence="1">
    <location>
        <begin position="1"/>
        <end position="15"/>
    </location>
</feature>
<dbReference type="Proteomes" id="UP000480570">
    <property type="component" value="Unassembled WGS sequence"/>
</dbReference>
<evidence type="ECO:0000313" key="2">
    <source>
        <dbReference type="EMBL" id="MYV04438.1"/>
    </source>
</evidence>
<dbReference type="AlphaFoldDB" id="A0A7C9IXR7"/>
<keyword evidence="2" id="KW-0255">Endonuclease</keyword>
<keyword evidence="2" id="KW-0378">Hydrolase</keyword>
<keyword evidence="2" id="KW-0540">Nuclease</keyword>